<evidence type="ECO:0008006" key="3">
    <source>
        <dbReference type="Google" id="ProtNLM"/>
    </source>
</evidence>
<evidence type="ECO:0000313" key="1">
    <source>
        <dbReference type="EMBL" id="MFC6998218.1"/>
    </source>
</evidence>
<gene>
    <name evidence="1" type="ORF">ACFQHR_11315</name>
</gene>
<proteinExistence type="predicted"/>
<dbReference type="RefSeq" id="WP_153042173.1">
    <property type="nucleotide sequence ID" value="NZ_JBHSYQ010000004.1"/>
</dbReference>
<organism evidence="1 2">
    <name type="scientific">Rufibacter roseus</name>
    <dbReference type="NCBI Taxonomy" id="1567108"/>
    <lineage>
        <taxon>Bacteria</taxon>
        <taxon>Pseudomonadati</taxon>
        <taxon>Bacteroidota</taxon>
        <taxon>Cytophagia</taxon>
        <taxon>Cytophagales</taxon>
        <taxon>Hymenobacteraceae</taxon>
        <taxon>Rufibacter</taxon>
    </lineage>
</organism>
<name>A0ABW2DMD0_9BACT</name>
<dbReference type="Proteomes" id="UP001596405">
    <property type="component" value="Unassembled WGS sequence"/>
</dbReference>
<accession>A0ABW2DMD0</accession>
<evidence type="ECO:0000313" key="2">
    <source>
        <dbReference type="Proteomes" id="UP001596405"/>
    </source>
</evidence>
<comment type="caution">
    <text evidence="1">The sequence shown here is derived from an EMBL/GenBank/DDBJ whole genome shotgun (WGS) entry which is preliminary data.</text>
</comment>
<dbReference type="EMBL" id="JBHSYQ010000004">
    <property type="protein sequence ID" value="MFC6998218.1"/>
    <property type="molecule type" value="Genomic_DNA"/>
</dbReference>
<sequence>MAYGHALLLNGAIDSNSNNHILRKLILLLIVISVSCTAGREHIMSFRNYGYSGERLFPVQSSDADNIVRIWINNGTSIDRVITVSIDSMFNEQAELIEIGLSNNRKRKFLTQIKLEPKSGTTNFLKPLDSLDILEYESQEGFSPALHQPFSLYVIEQKKDGKYNQFTFRTHFPNDNEEETRFTALEKFIMDEFQWEFKIK</sequence>
<protein>
    <recommendedName>
        <fullName evidence="3">Lipoprotein</fullName>
    </recommendedName>
</protein>
<keyword evidence="2" id="KW-1185">Reference proteome</keyword>
<reference evidence="2" key="1">
    <citation type="journal article" date="2019" name="Int. J. Syst. Evol. Microbiol.">
        <title>The Global Catalogue of Microorganisms (GCM) 10K type strain sequencing project: providing services to taxonomists for standard genome sequencing and annotation.</title>
        <authorList>
            <consortium name="The Broad Institute Genomics Platform"/>
            <consortium name="The Broad Institute Genome Sequencing Center for Infectious Disease"/>
            <person name="Wu L."/>
            <person name="Ma J."/>
        </authorList>
    </citation>
    <scope>NUCLEOTIDE SEQUENCE [LARGE SCALE GENOMIC DNA]</scope>
    <source>
        <strain evidence="2">CGMCC 4.7393</strain>
    </source>
</reference>